<evidence type="ECO:0000256" key="2">
    <source>
        <dbReference type="SAM" id="SignalP"/>
    </source>
</evidence>
<proteinExistence type="predicted"/>
<evidence type="ECO:0000259" key="3">
    <source>
        <dbReference type="Pfam" id="PF00149"/>
    </source>
</evidence>
<evidence type="ECO:0000259" key="4">
    <source>
        <dbReference type="Pfam" id="PF16656"/>
    </source>
</evidence>
<dbReference type="PATRIC" id="fig|28108.53.peg.3298"/>
<keyword evidence="1 2" id="KW-0732">Signal</keyword>
<gene>
    <name evidence="5" type="ORF">AVL55_16475</name>
</gene>
<dbReference type="EMBL" id="CP014323">
    <property type="protein sequence ID" value="AMJ99610.1"/>
    <property type="molecule type" value="Genomic_DNA"/>
</dbReference>
<dbReference type="OrthoDB" id="9809781at2"/>
<dbReference type="Gene3D" id="3.60.21.10">
    <property type="match status" value="1"/>
</dbReference>
<reference evidence="5 6" key="1">
    <citation type="submission" date="2015-12" db="EMBL/GenBank/DDBJ databases">
        <authorList>
            <person name="Shamseldin A."/>
            <person name="Moawad H."/>
            <person name="Abd El-Rahim W.M."/>
            <person name="Sadowsky M.J."/>
        </authorList>
    </citation>
    <scope>NUCLEOTIDE SEQUENCE [LARGE SCALE GENOMIC DNA]</scope>
    <source>
        <strain evidence="5 6">D7</strain>
    </source>
</reference>
<feature type="domain" description="Purple acid phosphatase N-terminal" evidence="4">
    <location>
        <begin position="31"/>
        <end position="157"/>
    </location>
</feature>
<dbReference type="PANTHER" id="PTHR45867">
    <property type="entry name" value="PURPLE ACID PHOSPHATASE"/>
    <property type="match status" value="1"/>
</dbReference>
<dbReference type="PANTHER" id="PTHR45867:SF3">
    <property type="entry name" value="ACID PHOSPHATASE TYPE 7"/>
    <property type="match status" value="1"/>
</dbReference>
<dbReference type="GO" id="GO:0046872">
    <property type="term" value="F:metal ion binding"/>
    <property type="evidence" value="ECO:0007669"/>
    <property type="project" value="InterPro"/>
</dbReference>
<dbReference type="Proteomes" id="UP000063991">
    <property type="component" value="Chromosome"/>
</dbReference>
<name>A0A126Q3M4_ALTMA</name>
<evidence type="ECO:0000256" key="1">
    <source>
        <dbReference type="ARBA" id="ARBA00022729"/>
    </source>
</evidence>
<dbReference type="GO" id="GO:0003993">
    <property type="term" value="F:acid phosphatase activity"/>
    <property type="evidence" value="ECO:0007669"/>
    <property type="project" value="InterPro"/>
</dbReference>
<dbReference type="SUPFAM" id="SSF49363">
    <property type="entry name" value="Purple acid phosphatase, N-terminal domain"/>
    <property type="match status" value="1"/>
</dbReference>
<protein>
    <submittedName>
        <fullName evidence="5">Metallophosphoesterase</fullName>
    </submittedName>
</protein>
<accession>A0A126Q3M4</accession>
<sequence length="486" mass="55619">MKHLVLILLLSCIPTIALASTPIWQQASEYPDRVILNPTQLPSESFSVNWRTSEEVEITVAQIAPVTSAARFDLGAKTYKAKTQRAELRRGNSIPSNVHEQSRDNVNQERAQYHYNTHLADVAYHEVTFKNLKPNTRYAYRVRGGLGKWSEWYMTKTAGLPSSSTTRFLYFSDAQNGMREQFPALLRKGFKAMPDADFALYTGDLVDHGARDLEWAQWFSAGQFIHAEIPVVPVVGNHEYAHQHLTDGGKQWVLSRFWQDQFKLPTSPELSNQLQETAYTLHYPNTDVFIVNTEIRHNETAFAMQTKWLRQTLSESKAKWKIIAFHHPIFSNCGMPLNSPGQDEPAVRSALLPLITEFNVDLVLQGHDHAYSRGSIKSEQGTHVNSVFVTASSSPKAYPLKKTRWDEYEKFNVTLERVGENTPTYQAIKVHENTLSYRSYTLTGELYDAFDITKTQPGNVMTYPYDLMKERLFSNTEPYKHHNSLY</sequence>
<dbReference type="RefSeq" id="WP_061095848.1">
    <property type="nucleotide sequence ID" value="NZ_CP012202.1"/>
</dbReference>
<dbReference type="SUPFAM" id="SSF56300">
    <property type="entry name" value="Metallo-dependent phosphatases"/>
    <property type="match status" value="1"/>
</dbReference>
<evidence type="ECO:0000313" key="5">
    <source>
        <dbReference type="EMBL" id="AMJ99610.1"/>
    </source>
</evidence>
<dbReference type="Gene3D" id="2.60.40.380">
    <property type="entry name" value="Purple acid phosphatase-like, N-terminal"/>
    <property type="match status" value="1"/>
</dbReference>
<feature type="signal peptide" evidence="2">
    <location>
        <begin position="1"/>
        <end position="19"/>
    </location>
</feature>
<dbReference type="InterPro" id="IPR003961">
    <property type="entry name" value="FN3_dom"/>
</dbReference>
<dbReference type="InterPro" id="IPR015914">
    <property type="entry name" value="PAPs_N"/>
</dbReference>
<dbReference type="CDD" id="cd00063">
    <property type="entry name" value="FN3"/>
    <property type="match status" value="1"/>
</dbReference>
<feature type="chain" id="PRO_5030020664" evidence="2">
    <location>
        <begin position="20"/>
        <end position="486"/>
    </location>
</feature>
<dbReference type="AlphaFoldDB" id="A0A126Q3M4"/>
<evidence type="ECO:0000313" key="6">
    <source>
        <dbReference type="Proteomes" id="UP000063991"/>
    </source>
</evidence>
<dbReference type="Pfam" id="PF00149">
    <property type="entry name" value="Metallophos"/>
    <property type="match status" value="1"/>
</dbReference>
<dbReference type="InterPro" id="IPR029052">
    <property type="entry name" value="Metallo-depent_PP-like"/>
</dbReference>
<organism evidence="5 6">
    <name type="scientific">Alteromonas macleodii</name>
    <name type="common">Pseudoalteromonas macleodii</name>
    <dbReference type="NCBI Taxonomy" id="28108"/>
    <lineage>
        <taxon>Bacteria</taxon>
        <taxon>Pseudomonadati</taxon>
        <taxon>Pseudomonadota</taxon>
        <taxon>Gammaproteobacteria</taxon>
        <taxon>Alteromonadales</taxon>
        <taxon>Alteromonadaceae</taxon>
        <taxon>Alteromonas/Salinimonas group</taxon>
        <taxon>Alteromonas</taxon>
    </lineage>
</organism>
<dbReference type="Pfam" id="PF16656">
    <property type="entry name" value="Pur_ac_phosph_N"/>
    <property type="match status" value="1"/>
</dbReference>
<feature type="domain" description="Calcineurin-like phosphoesterase" evidence="3">
    <location>
        <begin position="167"/>
        <end position="371"/>
    </location>
</feature>
<dbReference type="InterPro" id="IPR008963">
    <property type="entry name" value="Purple_acid_Pase-like_N"/>
</dbReference>
<dbReference type="InterPro" id="IPR004843">
    <property type="entry name" value="Calcineurin-like_PHP"/>
</dbReference>